<organism evidence="22 23">
    <name type="scientific">Phialophora macrospora</name>
    <dbReference type="NCBI Taxonomy" id="1851006"/>
    <lineage>
        <taxon>Eukaryota</taxon>
        <taxon>Fungi</taxon>
        <taxon>Dikarya</taxon>
        <taxon>Ascomycota</taxon>
        <taxon>Pezizomycotina</taxon>
        <taxon>Eurotiomycetes</taxon>
        <taxon>Chaetothyriomycetidae</taxon>
        <taxon>Chaetothyriales</taxon>
        <taxon>Herpotrichiellaceae</taxon>
        <taxon>Phialophora</taxon>
    </lineage>
</organism>
<dbReference type="Proteomes" id="UP000054266">
    <property type="component" value="Unassembled WGS sequence"/>
</dbReference>
<dbReference type="Gene3D" id="1.10.1600.10">
    <property type="match status" value="1"/>
</dbReference>
<dbReference type="InterPro" id="IPR002035">
    <property type="entry name" value="VWF_A"/>
</dbReference>
<evidence type="ECO:0000256" key="7">
    <source>
        <dbReference type="ARBA" id="ARBA00022454"/>
    </source>
</evidence>
<dbReference type="GO" id="GO:0043564">
    <property type="term" value="C:Ku70:Ku80 complex"/>
    <property type="evidence" value="ECO:0007669"/>
    <property type="project" value="InterPro"/>
</dbReference>
<comment type="subcellular location">
    <subcellularLocation>
        <location evidence="2">Chromosome</location>
        <location evidence="2">Telomere</location>
    </subcellularLocation>
    <subcellularLocation>
        <location evidence="1 20">Nucleus</location>
    </subcellularLocation>
</comment>
<keyword evidence="10 20" id="KW-0378">Hydrolase</keyword>
<dbReference type="GO" id="GO:0003678">
    <property type="term" value="F:DNA helicase activity"/>
    <property type="evidence" value="ECO:0007669"/>
    <property type="project" value="UniProtKB-EC"/>
</dbReference>
<evidence type="ECO:0000256" key="16">
    <source>
        <dbReference type="ARBA" id="ARBA00023204"/>
    </source>
</evidence>
<proteinExistence type="inferred from homology"/>
<evidence type="ECO:0000256" key="8">
    <source>
        <dbReference type="ARBA" id="ARBA00022741"/>
    </source>
</evidence>
<evidence type="ECO:0000256" key="5">
    <source>
        <dbReference type="ARBA" id="ARBA00012551"/>
    </source>
</evidence>
<keyword evidence="9 20" id="KW-0227">DNA damage</keyword>
<dbReference type="Pfam" id="PF02735">
    <property type="entry name" value="Ku"/>
    <property type="match status" value="1"/>
</dbReference>
<keyword evidence="16 20" id="KW-0234">DNA repair</keyword>
<dbReference type="GO" id="GO:0000723">
    <property type="term" value="P:telomere maintenance"/>
    <property type="evidence" value="ECO:0007669"/>
    <property type="project" value="InterPro"/>
</dbReference>
<dbReference type="SMART" id="SM00559">
    <property type="entry name" value="Ku78"/>
    <property type="match status" value="1"/>
</dbReference>
<keyword evidence="12 20" id="KW-0067">ATP-binding</keyword>
<dbReference type="GO" id="GO:0016887">
    <property type="term" value="F:ATP hydrolysis activity"/>
    <property type="evidence" value="ECO:0007669"/>
    <property type="project" value="RHEA"/>
</dbReference>
<dbReference type="PIRSF" id="PIRSF016570">
    <property type="entry name" value="Ku80"/>
    <property type="match status" value="1"/>
</dbReference>
<dbReference type="Gene3D" id="1.25.40.240">
    <property type="entry name" value="Ku, C-terminal domain"/>
    <property type="match status" value="1"/>
</dbReference>
<keyword evidence="15 20" id="KW-0233">DNA recombination</keyword>
<comment type="catalytic activity">
    <reaction evidence="19 20">
        <text>ATP + H2O = ADP + phosphate + H(+)</text>
        <dbReference type="Rhea" id="RHEA:13065"/>
        <dbReference type="ChEBI" id="CHEBI:15377"/>
        <dbReference type="ChEBI" id="CHEBI:15378"/>
        <dbReference type="ChEBI" id="CHEBI:30616"/>
        <dbReference type="ChEBI" id="CHEBI:43474"/>
        <dbReference type="ChEBI" id="CHEBI:456216"/>
        <dbReference type="EC" id="3.6.4.12"/>
    </reaction>
</comment>
<dbReference type="InterPro" id="IPR036494">
    <property type="entry name" value="Ku_C_sf"/>
</dbReference>
<evidence type="ECO:0000313" key="23">
    <source>
        <dbReference type="Proteomes" id="UP000054266"/>
    </source>
</evidence>
<dbReference type="EMBL" id="KN846959">
    <property type="protein sequence ID" value="KIW67884.1"/>
    <property type="molecule type" value="Genomic_DNA"/>
</dbReference>
<evidence type="ECO:0000259" key="21">
    <source>
        <dbReference type="PROSITE" id="PS50234"/>
    </source>
</evidence>
<evidence type="ECO:0000256" key="15">
    <source>
        <dbReference type="ARBA" id="ARBA00023172"/>
    </source>
</evidence>
<evidence type="ECO:0000256" key="12">
    <source>
        <dbReference type="ARBA" id="ARBA00022840"/>
    </source>
</evidence>
<dbReference type="PANTHER" id="PTHR12604:SF4">
    <property type="entry name" value="X-RAY REPAIR CROSS-COMPLEMENTING PROTEIN 5"/>
    <property type="match status" value="1"/>
</dbReference>
<dbReference type="GO" id="GO:0006310">
    <property type="term" value="P:DNA recombination"/>
    <property type="evidence" value="ECO:0007669"/>
    <property type="project" value="UniProtKB-KW"/>
</dbReference>
<dbReference type="InterPro" id="IPR016194">
    <property type="entry name" value="SPOC-like_C_dom_sf"/>
</dbReference>
<comment type="function">
    <text evidence="18">Single-stranded DNA-dependent ATP-dependent helicase. Involved in non-homologous end joining (NHEJ) DNA double strand break repair. DNA-binding is sequence-independent but has a high affinity to nicks in double-stranded DNA and to the ends of duplex DNA. Binds to naturally occurring chromosomal ends, and therefore provides chromosomal end protection. Required also for telomere recombination to repair telomeric ends in the absence of telomerase. KU70, of the KU70/KU80 heterodimer, binds to the stem loop of TLC1, the RNA component of telomerase. Involved in telomere maintenance. Interacts with telomeric repeats and subtelomeric sequences thereby controlling telomere length and protecting against subtelomeric rearrangement. Maintains telomeric chromatin, which is involved in silencing the expression of genes located at the telomere. Required for mating-type switching.</text>
</comment>
<keyword evidence="17 20" id="KW-0539">Nucleus</keyword>
<comment type="similarity">
    <text evidence="3 20">Belongs to the ku80 family.</text>
</comment>
<dbReference type="InterPro" id="IPR014893">
    <property type="entry name" value="Ku_PK_bind"/>
</dbReference>
<keyword evidence="23" id="KW-1185">Reference proteome</keyword>
<evidence type="ECO:0000256" key="20">
    <source>
        <dbReference type="PIRNR" id="PIRNR016570"/>
    </source>
</evidence>
<evidence type="ECO:0000256" key="13">
    <source>
        <dbReference type="ARBA" id="ARBA00022895"/>
    </source>
</evidence>
<dbReference type="SUPFAM" id="SSF101420">
    <property type="entry name" value="C-terminal domain of Ku80"/>
    <property type="match status" value="1"/>
</dbReference>
<dbReference type="Pfam" id="PF03731">
    <property type="entry name" value="Ku_N"/>
    <property type="match status" value="1"/>
</dbReference>
<evidence type="ECO:0000256" key="6">
    <source>
        <dbReference type="ARBA" id="ARBA00021792"/>
    </source>
</evidence>
<evidence type="ECO:0000256" key="18">
    <source>
        <dbReference type="ARBA" id="ARBA00024890"/>
    </source>
</evidence>
<dbReference type="InterPro" id="IPR036465">
    <property type="entry name" value="vWFA_dom_sf"/>
</dbReference>
<dbReference type="InterPro" id="IPR006164">
    <property type="entry name" value="DNA_bd_Ku70/Ku80"/>
</dbReference>
<dbReference type="GO" id="GO:0006303">
    <property type="term" value="P:double-strand break repair via nonhomologous end joining"/>
    <property type="evidence" value="ECO:0007669"/>
    <property type="project" value="InterPro"/>
</dbReference>
<name>A0A0D2G7G8_9EURO</name>
<dbReference type="InterPro" id="IPR005161">
    <property type="entry name" value="Ku_N"/>
</dbReference>
<reference evidence="22 23" key="1">
    <citation type="submission" date="2015-01" db="EMBL/GenBank/DDBJ databases">
        <title>The Genome Sequence of Capronia semiimmersa CBS27337.</title>
        <authorList>
            <consortium name="The Broad Institute Genomics Platform"/>
            <person name="Cuomo C."/>
            <person name="de Hoog S."/>
            <person name="Gorbushina A."/>
            <person name="Stielow B."/>
            <person name="Teixiera M."/>
            <person name="Abouelleil A."/>
            <person name="Chapman S.B."/>
            <person name="Priest M."/>
            <person name="Young S.K."/>
            <person name="Wortman J."/>
            <person name="Nusbaum C."/>
            <person name="Birren B."/>
        </authorList>
    </citation>
    <scope>NUCLEOTIDE SEQUENCE [LARGE SCALE GENOMIC DNA]</scope>
    <source>
        <strain evidence="22 23">CBS 27337</strain>
    </source>
</reference>
<dbReference type="HOGENOM" id="CLU_010975_1_1_1"/>
<dbReference type="PANTHER" id="PTHR12604">
    <property type="entry name" value="KU AUTOANTIGEN DNA HELICASE"/>
    <property type="match status" value="1"/>
</dbReference>
<keyword evidence="7" id="KW-0158">Chromosome</keyword>
<keyword evidence="11 20" id="KW-0347">Helicase</keyword>
<dbReference type="SUPFAM" id="SSF100939">
    <property type="entry name" value="SPOC domain-like"/>
    <property type="match status" value="1"/>
</dbReference>
<evidence type="ECO:0000313" key="22">
    <source>
        <dbReference type="EMBL" id="KIW67884.1"/>
    </source>
</evidence>
<sequence length="720" mass="81346">MADKEATVYIIDVARSMGKKHNGRERSDLEWSLQWVYDRISGVVFTGRKTLQIGVLGLGTDETENSMMDQDDSYKHISVLQPIAQLLLPELQNLPKALKPSHTDERDIVSAIILGVDMISRHCKHLKYRKRIFVITNATGSHIDEDDLDQVAQQFKDNNIELTVLGVDFDDPEYGFKEEDKPKDKAKNERILKHLVDLSGGQFGTMQEAIDDLSRPAIKAVRPTPTYRGQLRLGDPTQYDTALSIDVERYMKVSVRRAPTASAYISRPSGIAEEEDGDGLTTVHSLYKYRVSGDEYEGGTKILDRDELAKGYEYGRTAVSIAESEQNITKYETEAAYDILGFVPADNIERYMLMDNASVVVAQKGNDKAAMALSSLIHSLFELGSVAIGRLVKKDTAEPILTVLSPLVEGDFEALVENVLPFAEDIRSYRFPPLDKVFTVSGKALTEHRNLPSEKLLDGMSDFVDNMMLVDDDNGEEMMAIDDTFSPLLHTIEDAIKDRAVNANDPKKSKELPKRKEVYELMQKPPPALVEQASAALQKVKDAADVKKVDKSKKGRVRTRDRHAEKPLSGLDIEKLLRKERPVEQGKIHINPNNAIPEFKDIFKTTADMDIVKEAVKQMQQIIEDLVKRDYGQKNYDMIVEGLGTIRNETIGMEVPNYYNDVLREFKEKLFQGQLGENRGELWYRIRTGNIGFISKDEEELSEMTRDETDDLMKVKSSRK</sequence>
<dbReference type="FunFam" id="3.40.50.410:FF:000073">
    <property type="entry name" value="ATP-dependent DNA helicase II subunit 2"/>
    <property type="match status" value="1"/>
</dbReference>
<dbReference type="AlphaFoldDB" id="A0A0D2G7G8"/>
<evidence type="ECO:0000256" key="11">
    <source>
        <dbReference type="ARBA" id="ARBA00022806"/>
    </source>
</evidence>
<dbReference type="InterPro" id="IPR024193">
    <property type="entry name" value="Ku80"/>
</dbReference>
<dbReference type="STRING" id="5601.A0A0D2G7G8"/>
<dbReference type="GO" id="GO:0042162">
    <property type="term" value="F:telomeric DNA binding"/>
    <property type="evidence" value="ECO:0007669"/>
    <property type="project" value="InterPro"/>
</dbReference>
<keyword evidence="14 20" id="KW-0238">DNA-binding</keyword>
<dbReference type="PROSITE" id="PS50234">
    <property type="entry name" value="VWFA"/>
    <property type="match status" value="1"/>
</dbReference>
<dbReference type="SUPFAM" id="SSF53300">
    <property type="entry name" value="vWA-like"/>
    <property type="match status" value="1"/>
</dbReference>
<feature type="domain" description="VWFA" evidence="21">
    <location>
        <begin position="6"/>
        <end position="213"/>
    </location>
</feature>
<gene>
    <name evidence="22" type="ORF">PV04_07099</name>
</gene>
<evidence type="ECO:0000256" key="3">
    <source>
        <dbReference type="ARBA" id="ARBA00007726"/>
    </source>
</evidence>
<dbReference type="Gene3D" id="3.40.50.410">
    <property type="entry name" value="von Willebrand factor, type A domain"/>
    <property type="match status" value="1"/>
</dbReference>
<dbReference type="GO" id="GO:0003690">
    <property type="term" value="F:double-stranded DNA binding"/>
    <property type="evidence" value="ECO:0007669"/>
    <property type="project" value="TreeGrafter"/>
</dbReference>
<accession>A0A0D2G7G8</accession>
<keyword evidence="8 20" id="KW-0547">Nucleotide-binding</keyword>
<dbReference type="GO" id="GO:0005524">
    <property type="term" value="F:ATP binding"/>
    <property type="evidence" value="ECO:0007669"/>
    <property type="project" value="UniProtKB-UniRule"/>
</dbReference>
<protein>
    <recommendedName>
        <fullName evidence="6 20">ATP-dependent DNA helicase II subunit 2</fullName>
        <ecNumber evidence="5 20">3.6.4.12</ecNumber>
    </recommendedName>
</protein>
<evidence type="ECO:0000256" key="2">
    <source>
        <dbReference type="ARBA" id="ARBA00004574"/>
    </source>
</evidence>
<evidence type="ECO:0000256" key="9">
    <source>
        <dbReference type="ARBA" id="ARBA00022763"/>
    </source>
</evidence>
<comment type="subunit">
    <text evidence="4">Heterodimer of Ku70 and Ku80.</text>
</comment>
<keyword evidence="13" id="KW-0779">Telomere</keyword>
<dbReference type="Gene3D" id="2.40.290.10">
    <property type="match status" value="1"/>
</dbReference>
<dbReference type="EC" id="3.6.4.12" evidence="5 20"/>
<dbReference type="CDD" id="cd00873">
    <property type="entry name" value="KU80"/>
    <property type="match status" value="1"/>
</dbReference>
<evidence type="ECO:0000256" key="17">
    <source>
        <dbReference type="ARBA" id="ARBA00023242"/>
    </source>
</evidence>
<dbReference type="GO" id="GO:0003684">
    <property type="term" value="F:damaged DNA binding"/>
    <property type="evidence" value="ECO:0007669"/>
    <property type="project" value="InterPro"/>
</dbReference>
<dbReference type="Pfam" id="PF08785">
    <property type="entry name" value="Ku_PK_bind"/>
    <property type="match status" value="1"/>
</dbReference>
<evidence type="ECO:0000256" key="1">
    <source>
        <dbReference type="ARBA" id="ARBA00004123"/>
    </source>
</evidence>
<evidence type="ECO:0000256" key="14">
    <source>
        <dbReference type="ARBA" id="ARBA00023125"/>
    </source>
</evidence>
<evidence type="ECO:0000256" key="4">
    <source>
        <dbReference type="ARBA" id="ARBA00011584"/>
    </source>
</evidence>
<dbReference type="GO" id="GO:0000781">
    <property type="term" value="C:chromosome, telomeric region"/>
    <property type="evidence" value="ECO:0007669"/>
    <property type="project" value="UniProtKB-SubCell"/>
</dbReference>
<evidence type="ECO:0000256" key="10">
    <source>
        <dbReference type="ARBA" id="ARBA00022801"/>
    </source>
</evidence>
<evidence type="ECO:0000256" key="19">
    <source>
        <dbReference type="ARBA" id="ARBA00047995"/>
    </source>
</evidence>